<gene>
    <name evidence="3" type="primary">LOC136085256</name>
</gene>
<dbReference type="InterPro" id="IPR029526">
    <property type="entry name" value="PGBD"/>
</dbReference>
<dbReference type="PANTHER" id="PTHR46599:SF3">
    <property type="entry name" value="PIGGYBAC TRANSPOSABLE ELEMENT-DERIVED PROTEIN 4"/>
    <property type="match status" value="1"/>
</dbReference>
<proteinExistence type="predicted"/>
<dbReference type="GeneID" id="136085256"/>
<name>A0ABM4CLF5_HYDVU</name>
<protein>
    <submittedName>
        <fullName evidence="3">PiggyBac transposable element-derived protein 4-like</fullName>
    </submittedName>
</protein>
<organism evidence="2 3">
    <name type="scientific">Hydra vulgaris</name>
    <name type="common">Hydra</name>
    <name type="synonym">Hydra attenuata</name>
    <dbReference type="NCBI Taxonomy" id="6087"/>
    <lineage>
        <taxon>Eukaryota</taxon>
        <taxon>Metazoa</taxon>
        <taxon>Cnidaria</taxon>
        <taxon>Hydrozoa</taxon>
        <taxon>Hydroidolina</taxon>
        <taxon>Anthoathecata</taxon>
        <taxon>Aplanulata</taxon>
        <taxon>Hydridae</taxon>
        <taxon>Hydra</taxon>
    </lineage>
</organism>
<dbReference type="Proteomes" id="UP001652625">
    <property type="component" value="Chromosome 09"/>
</dbReference>
<feature type="domain" description="PiggyBac transposable element-derived protein" evidence="1">
    <location>
        <begin position="6"/>
        <end position="247"/>
    </location>
</feature>
<keyword evidence="2" id="KW-1185">Reference proteome</keyword>
<evidence type="ECO:0000313" key="2">
    <source>
        <dbReference type="Proteomes" id="UP001652625"/>
    </source>
</evidence>
<sequence>MMPRNKLLRFWHFINNEDSGSGRLCKVTGLLDHLNNTMDNIYCPNKNIPIDESMILWKGYLVFRQYVKNKRHKYDGLVLKVKIYFGETTLGKHLFDQTGAIVLDLMEKFLGKGYHLYTDNFYNSFELTKHMINQKTYICGTLRTDRKSNPKECTKAKLKQGDVISRSREGVVVAKWKDKRDVLMISNLHSLQMIEVTNRRGEKKMKPNIIKDYNQCMSGVDRAEQMLSYYDCLRKTTRWYKKVALHLFFAQCLLSKQQIWTR</sequence>
<dbReference type="PANTHER" id="PTHR46599">
    <property type="entry name" value="PIGGYBAC TRANSPOSABLE ELEMENT-DERIVED PROTEIN 4"/>
    <property type="match status" value="1"/>
</dbReference>
<evidence type="ECO:0000313" key="3">
    <source>
        <dbReference type="RefSeq" id="XP_065662617.1"/>
    </source>
</evidence>
<evidence type="ECO:0000259" key="1">
    <source>
        <dbReference type="Pfam" id="PF13843"/>
    </source>
</evidence>
<accession>A0ABM4CLF5</accession>
<reference evidence="3" key="1">
    <citation type="submission" date="2025-08" db="UniProtKB">
        <authorList>
            <consortium name="RefSeq"/>
        </authorList>
    </citation>
    <scope>IDENTIFICATION</scope>
</reference>
<dbReference type="RefSeq" id="XP_065662617.1">
    <property type="nucleotide sequence ID" value="XM_065806545.1"/>
</dbReference>
<dbReference type="Pfam" id="PF13843">
    <property type="entry name" value="DDE_Tnp_1_7"/>
    <property type="match status" value="1"/>
</dbReference>